<sequence>MSKKATKVKVPEVKEETVVTETAVPVSSVPENGLKLAHAHGVVVLADGTIHRVDAKTQDAITLKDLRLNNYRITGILSEIDKAKAIGYPYKTAETTLGEEKLYKVVDSDEYQIWMDESSVVDLSTSADDCWGGFISKEHKQKVVLYALNSKVEVENLDVDTTIASPETVVINTDLKTTTLVSSVIGGTLHRAKLTARSVKNSVMLLSHGTLEADHIENSDLTSCSGNIRGSIRDSEMTRCYLNTTGYSSISGCRLDNVNMSARSITLGKHMDKGYWARMPMKDFHFYDDGVDMDISRAFETGKTGAGLGRFEILFFPVRKNNKIEILLQSQQSNDEYTTPTTYIGLDESRMSIREKVTAILFPNKTKKRDEDGLHNRAMRNTVESSIIDEAVGVLHGRISLINQARLMASI</sequence>
<dbReference type="OrthoDB" id="29877at10239"/>
<keyword evidence="2" id="KW-1185">Reference proteome</keyword>
<evidence type="ECO:0000313" key="1">
    <source>
        <dbReference type="EMBL" id="AGB07287.1"/>
    </source>
</evidence>
<evidence type="ECO:0000313" key="2">
    <source>
        <dbReference type="Proteomes" id="UP000272155"/>
    </source>
</evidence>
<dbReference type="RefSeq" id="YP_009626149.1">
    <property type="nucleotide sequence ID" value="NC_042136.1"/>
</dbReference>
<dbReference type="KEGG" id="vg:40103049"/>
<protein>
    <submittedName>
        <fullName evidence="1">Uncharacterized protein</fullName>
    </submittedName>
</protein>
<proteinExistence type="predicted"/>
<dbReference type="Proteomes" id="UP000272155">
    <property type="component" value="Segment"/>
</dbReference>
<reference evidence="1 2" key="1">
    <citation type="submission" date="2012-11" db="EMBL/GenBank/DDBJ databases">
        <title>Complete genome sequence of a novel phiKZ-like Vibrio phage.</title>
        <authorList>
            <person name="Luo Z."/>
            <person name="Yu Y."/>
        </authorList>
    </citation>
    <scope>NUCLEOTIDE SEQUENCE [LARGE SCALE GENOMIC DNA]</scope>
</reference>
<organism evidence="1 2">
    <name type="scientific">Vibrio phage VP4B</name>
    <dbReference type="NCBI Taxonomy" id="1262540"/>
    <lineage>
        <taxon>Viruses</taxon>
        <taxon>Duplodnaviria</taxon>
        <taxon>Heunggongvirae</taxon>
        <taxon>Uroviricota</taxon>
        <taxon>Caudoviricetes</taxon>
        <taxon>Chimalliviridae</taxon>
        <taxon>Gorgonvirinae</taxon>
        <taxon>Tidunavirus</taxon>
        <taxon>Tidunavirus VP4B</taxon>
    </lineage>
</organism>
<name>V9LZH8_9CAUD</name>
<dbReference type="EMBL" id="KC131130">
    <property type="protein sequence ID" value="AGB07287.1"/>
    <property type="molecule type" value="Genomic_DNA"/>
</dbReference>
<dbReference type="GeneID" id="40103049"/>
<accession>V9LZH8</accession>